<dbReference type="PANTHER" id="PTHR33337">
    <property type="entry name" value="GFA DOMAIN-CONTAINING PROTEIN"/>
    <property type="match status" value="1"/>
</dbReference>
<proteinExistence type="inferred from homology"/>
<gene>
    <name evidence="6" type="ORF">CSIM01_04441</name>
</gene>
<dbReference type="Proteomes" id="UP000070328">
    <property type="component" value="Unassembled WGS sequence"/>
</dbReference>
<reference evidence="6 7" key="1">
    <citation type="submission" date="2014-02" db="EMBL/GenBank/DDBJ databases">
        <title>The genome sequence of Colletotrichum simmondsii CBS122122.</title>
        <authorList>
            <person name="Baroncelli R."/>
            <person name="Thon M.R."/>
        </authorList>
    </citation>
    <scope>NUCLEOTIDE SEQUENCE [LARGE SCALE GENOMIC DNA]</scope>
    <source>
        <strain evidence="6 7">CBS122122</strain>
    </source>
</reference>
<comment type="similarity">
    <text evidence="1">Belongs to the Gfa family.</text>
</comment>
<dbReference type="PROSITE" id="PS51891">
    <property type="entry name" value="CENP_V_GFA"/>
    <property type="match status" value="1"/>
</dbReference>
<evidence type="ECO:0000256" key="1">
    <source>
        <dbReference type="ARBA" id="ARBA00005495"/>
    </source>
</evidence>
<dbReference type="AlphaFoldDB" id="A0A135T7M3"/>
<feature type="domain" description="CENP-V/GFA" evidence="5">
    <location>
        <begin position="19"/>
        <end position="134"/>
    </location>
</feature>
<evidence type="ECO:0000313" key="7">
    <source>
        <dbReference type="Proteomes" id="UP000070328"/>
    </source>
</evidence>
<evidence type="ECO:0000256" key="2">
    <source>
        <dbReference type="ARBA" id="ARBA00022723"/>
    </source>
</evidence>
<evidence type="ECO:0000313" key="6">
    <source>
        <dbReference type="EMBL" id="KXH44137.1"/>
    </source>
</evidence>
<dbReference type="GO" id="GO:0016846">
    <property type="term" value="F:carbon-sulfur lyase activity"/>
    <property type="evidence" value="ECO:0007669"/>
    <property type="project" value="InterPro"/>
</dbReference>
<evidence type="ECO:0000259" key="5">
    <source>
        <dbReference type="PROSITE" id="PS51891"/>
    </source>
</evidence>
<protein>
    <submittedName>
        <fullName evidence="6">Glutathione-dependent formaldehyde-activating enzyme</fullName>
    </submittedName>
</protein>
<sequence>MSEEHPQPTGPAPATTKTLTARCYCKAVHFTLTLPTSSLPLKVHLCHCSICRYTHGTLCIFHAPLPSGVSPSFIAPSSLSSSLTAYRHATASSTRYFCSTCSCHIGDVGVDDDDWVISASIFDANQDDVPAVWDIRSHVNTASAPGGGLYEWLPHVNGKEMNIWNPKKDESDAATPTTTHGREVGVDGEEVLRAQCHCGGVSFTISRPKASMLEDKAYEAWLSPVDSRKWPACVDACDDCRLQTGVHAIAWVCIPESCITPSVPEDLQLGGTAKTFKSSENVWRSFCGTCGASVMAYFGVDGRKQPNGERLVNVAAGILRAPEGCLAEEWVTWRTGRVAWAESGMRYDAGVTEGLGEGMARWGRERHGEAWEFNIG</sequence>
<dbReference type="InterPro" id="IPR011057">
    <property type="entry name" value="Mss4-like_sf"/>
</dbReference>
<keyword evidence="7" id="KW-1185">Reference proteome</keyword>
<organism evidence="6 7">
    <name type="scientific">Colletotrichum simmondsii</name>
    <dbReference type="NCBI Taxonomy" id="703756"/>
    <lineage>
        <taxon>Eukaryota</taxon>
        <taxon>Fungi</taxon>
        <taxon>Dikarya</taxon>
        <taxon>Ascomycota</taxon>
        <taxon>Pezizomycotina</taxon>
        <taxon>Sordariomycetes</taxon>
        <taxon>Hypocreomycetidae</taxon>
        <taxon>Glomerellales</taxon>
        <taxon>Glomerellaceae</taxon>
        <taxon>Colletotrichum</taxon>
        <taxon>Colletotrichum acutatum species complex</taxon>
    </lineage>
</organism>
<dbReference type="PANTHER" id="PTHR33337:SF31">
    <property type="entry name" value="DUF636 DOMAIN PROTEIN (AFU_ORTHOLOGUE AFUA_2G12650)"/>
    <property type="match status" value="1"/>
</dbReference>
<name>A0A135T7M3_9PEZI</name>
<evidence type="ECO:0000256" key="3">
    <source>
        <dbReference type="ARBA" id="ARBA00022833"/>
    </source>
</evidence>
<dbReference type="Gene3D" id="3.90.1590.10">
    <property type="entry name" value="glutathione-dependent formaldehyde- activating enzyme (gfa)"/>
    <property type="match status" value="2"/>
</dbReference>
<comment type="caution">
    <text evidence="6">The sequence shown here is derived from an EMBL/GenBank/DDBJ whole genome shotgun (WGS) entry which is preliminary data.</text>
</comment>
<dbReference type="InterPro" id="IPR006913">
    <property type="entry name" value="CENP-V/GFA"/>
</dbReference>
<keyword evidence="4" id="KW-0456">Lyase</keyword>
<dbReference type="GO" id="GO:0046872">
    <property type="term" value="F:metal ion binding"/>
    <property type="evidence" value="ECO:0007669"/>
    <property type="project" value="UniProtKB-KW"/>
</dbReference>
<dbReference type="EMBL" id="JFBX01000255">
    <property type="protein sequence ID" value="KXH44137.1"/>
    <property type="molecule type" value="Genomic_DNA"/>
</dbReference>
<dbReference type="Pfam" id="PF04828">
    <property type="entry name" value="GFA"/>
    <property type="match status" value="2"/>
</dbReference>
<keyword evidence="3" id="KW-0862">Zinc</keyword>
<keyword evidence="2" id="KW-0479">Metal-binding</keyword>
<dbReference type="SUPFAM" id="SSF51316">
    <property type="entry name" value="Mss4-like"/>
    <property type="match status" value="2"/>
</dbReference>
<dbReference type="OrthoDB" id="5422068at2759"/>
<evidence type="ECO:0000256" key="4">
    <source>
        <dbReference type="ARBA" id="ARBA00023239"/>
    </source>
</evidence>
<accession>A0A135T7M3</accession>